<keyword evidence="2" id="KW-1185">Reference proteome</keyword>
<dbReference type="EMBL" id="CP004120">
    <property type="protein sequence ID" value="AGT43364.1"/>
    <property type="molecule type" value="Genomic_DNA"/>
</dbReference>
<dbReference type="STRING" id="1291379.TPE_0868"/>
<reference evidence="1 2" key="1">
    <citation type="journal article" date="2013" name="PLoS ONE">
        <title>Genome-Wide Relatedness of Treponema pedis, from Gingiva and Necrotic Skin Lesions of Pigs, with the Human Oral Pathogen Treponema denticola.</title>
        <authorList>
            <person name="Svartstrom O."/>
            <person name="Mushtaq M."/>
            <person name="Pringle M."/>
            <person name="Segerman B."/>
        </authorList>
    </citation>
    <scope>NUCLEOTIDE SEQUENCE [LARGE SCALE GENOMIC DNA]</scope>
    <source>
        <strain evidence="1">T A4</strain>
    </source>
</reference>
<organism evidence="1 2">
    <name type="scientific">Treponema pedis str. T A4</name>
    <dbReference type="NCBI Taxonomy" id="1291379"/>
    <lineage>
        <taxon>Bacteria</taxon>
        <taxon>Pseudomonadati</taxon>
        <taxon>Spirochaetota</taxon>
        <taxon>Spirochaetia</taxon>
        <taxon>Spirochaetales</taxon>
        <taxon>Treponemataceae</taxon>
        <taxon>Treponema</taxon>
    </lineage>
</organism>
<dbReference type="Proteomes" id="UP000015620">
    <property type="component" value="Chromosome"/>
</dbReference>
<dbReference type="HOGENOM" id="CLU_2921419_0_0_12"/>
<accession>S6A880</accession>
<name>S6A880_9SPIR</name>
<protein>
    <submittedName>
        <fullName evidence="1">Uncharacterized protein</fullName>
    </submittedName>
</protein>
<dbReference type="AlphaFoldDB" id="S6A880"/>
<evidence type="ECO:0000313" key="1">
    <source>
        <dbReference type="EMBL" id="AGT43364.1"/>
    </source>
</evidence>
<proteinExistence type="predicted"/>
<evidence type="ECO:0000313" key="2">
    <source>
        <dbReference type="Proteomes" id="UP000015620"/>
    </source>
</evidence>
<gene>
    <name evidence="1" type="ORF">TPE_0868</name>
</gene>
<sequence length="61" mass="7203">MQCPLIGTPVYRQPPIPNLLVPIGQLFPHSYPDSFYSSFSFFHLLQYRFCYFFSMPLCHLV</sequence>
<dbReference type="KEGG" id="tped:TPE_0868"/>
<dbReference type="PATRIC" id="fig|1291379.3.peg.865"/>